<sequence>MDRRRRTVTASFHGGVWTQRDARTETLALLSGAKGGRTKIQHALNMKTEGEWHPETVYGFIESESIVRAERLITGAASSEPWDLVRMRSGSSRCTESQLEEPGLEQPNASHCISYATLGGGACRVALLFNVELAPIELVLTGQ</sequence>
<accession>A0ABR4CGK9</accession>
<name>A0ABR4CGK9_9HELO</name>
<keyword evidence="2" id="KW-1185">Reference proteome</keyword>
<evidence type="ECO:0000313" key="2">
    <source>
        <dbReference type="Proteomes" id="UP001595075"/>
    </source>
</evidence>
<proteinExistence type="predicted"/>
<reference evidence="1 2" key="1">
    <citation type="journal article" date="2024" name="Commun. Biol.">
        <title>Comparative genomic analysis of thermophilic fungi reveals convergent evolutionary adaptations and gene losses.</title>
        <authorList>
            <person name="Steindorff A.S."/>
            <person name="Aguilar-Pontes M.V."/>
            <person name="Robinson A.J."/>
            <person name="Andreopoulos B."/>
            <person name="LaButti K."/>
            <person name="Kuo A."/>
            <person name="Mondo S."/>
            <person name="Riley R."/>
            <person name="Otillar R."/>
            <person name="Haridas S."/>
            <person name="Lipzen A."/>
            <person name="Grimwood J."/>
            <person name="Schmutz J."/>
            <person name="Clum A."/>
            <person name="Reid I.D."/>
            <person name="Moisan M.C."/>
            <person name="Butler G."/>
            <person name="Nguyen T.T.M."/>
            <person name="Dewar K."/>
            <person name="Conant G."/>
            <person name="Drula E."/>
            <person name="Henrissat B."/>
            <person name="Hansel C."/>
            <person name="Singer S."/>
            <person name="Hutchinson M.I."/>
            <person name="de Vries R.P."/>
            <person name="Natvig D.O."/>
            <person name="Powell A.J."/>
            <person name="Tsang A."/>
            <person name="Grigoriev I.V."/>
        </authorList>
    </citation>
    <scope>NUCLEOTIDE SEQUENCE [LARGE SCALE GENOMIC DNA]</scope>
    <source>
        <strain evidence="1 2">CBS 494.80</strain>
    </source>
</reference>
<organism evidence="1 2">
    <name type="scientific">Oculimacula yallundae</name>
    <dbReference type="NCBI Taxonomy" id="86028"/>
    <lineage>
        <taxon>Eukaryota</taxon>
        <taxon>Fungi</taxon>
        <taxon>Dikarya</taxon>
        <taxon>Ascomycota</taxon>
        <taxon>Pezizomycotina</taxon>
        <taxon>Leotiomycetes</taxon>
        <taxon>Helotiales</taxon>
        <taxon>Ploettnerulaceae</taxon>
        <taxon>Oculimacula</taxon>
    </lineage>
</organism>
<dbReference type="EMBL" id="JAZHXI010000008">
    <property type="protein sequence ID" value="KAL2068847.1"/>
    <property type="molecule type" value="Genomic_DNA"/>
</dbReference>
<protein>
    <submittedName>
        <fullName evidence="1">Uncharacterized protein</fullName>
    </submittedName>
</protein>
<evidence type="ECO:0000313" key="1">
    <source>
        <dbReference type="EMBL" id="KAL2068847.1"/>
    </source>
</evidence>
<dbReference type="Proteomes" id="UP001595075">
    <property type="component" value="Unassembled WGS sequence"/>
</dbReference>
<gene>
    <name evidence="1" type="ORF">VTL71DRAFT_15185</name>
</gene>
<comment type="caution">
    <text evidence="1">The sequence shown here is derived from an EMBL/GenBank/DDBJ whole genome shotgun (WGS) entry which is preliminary data.</text>
</comment>